<evidence type="ECO:0000313" key="2">
    <source>
        <dbReference type="Proteomes" id="UP000258016"/>
    </source>
</evidence>
<dbReference type="Proteomes" id="UP000258016">
    <property type="component" value="Chromosome"/>
</dbReference>
<evidence type="ECO:0000313" key="1">
    <source>
        <dbReference type="EMBL" id="ASR51420.1"/>
    </source>
</evidence>
<keyword evidence="2" id="KW-1185">Reference proteome</keyword>
<evidence type="ECO:0008006" key="3">
    <source>
        <dbReference type="Google" id="ProtNLM"/>
    </source>
</evidence>
<name>A0ABM6M6J0_9SPHN</name>
<dbReference type="RefSeq" id="WP_054133719.1">
    <property type="nucleotide sequence ID" value="NZ_CP020083.1"/>
</dbReference>
<proteinExistence type="predicted"/>
<organism evidence="1 2">
    <name type="scientific">Blastomonas fulva</name>
    <dbReference type="NCBI Taxonomy" id="1550728"/>
    <lineage>
        <taxon>Bacteria</taxon>
        <taxon>Pseudomonadati</taxon>
        <taxon>Pseudomonadota</taxon>
        <taxon>Alphaproteobacteria</taxon>
        <taxon>Sphingomonadales</taxon>
        <taxon>Sphingomonadaceae</taxon>
        <taxon>Blastomonas</taxon>
    </lineage>
</organism>
<protein>
    <recommendedName>
        <fullName evidence="3">DUF4177 domain-containing protein</fullName>
    </recommendedName>
</protein>
<dbReference type="GeneID" id="303485517"/>
<dbReference type="EMBL" id="CP020083">
    <property type="protein sequence ID" value="ASR51420.1"/>
    <property type="molecule type" value="Genomic_DNA"/>
</dbReference>
<accession>A0ABM6M6J0</accession>
<gene>
    <name evidence="1" type="ORF">B5J99_08040</name>
</gene>
<sequence>MRIPDSRPYPVNATRGDYAVQWEYKLVTETLNADQLNEFGADGWELVMVVSPAHYVFHYFFKRGLRD</sequence>
<reference evidence="1 2" key="1">
    <citation type="submission" date="2017-03" db="EMBL/GenBank/DDBJ databases">
        <title>Complete genome sequence of Blastomonas fulva degrading microcsystin LR.</title>
        <authorList>
            <person name="Lee H.-g."/>
            <person name="Jin L."/>
            <person name="oh H.-M."/>
        </authorList>
    </citation>
    <scope>NUCLEOTIDE SEQUENCE [LARGE SCALE GENOMIC DNA]</scope>
    <source>
        <strain evidence="1 2">T2</strain>
    </source>
</reference>